<dbReference type="InterPro" id="IPR036412">
    <property type="entry name" value="HAD-like_sf"/>
</dbReference>
<name>A0A450ZDL7_9GAMM</name>
<organism evidence="1">
    <name type="scientific">Candidatus Kentrum sp. TC</name>
    <dbReference type="NCBI Taxonomy" id="2126339"/>
    <lineage>
        <taxon>Bacteria</taxon>
        <taxon>Pseudomonadati</taxon>
        <taxon>Pseudomonadota</taxon>
        <taxon>Gammaproteobacteria</taxon>
        <taxon>Candidatus Kentrum</taxon>
    </lineage>
</organism>
<dbReference type="Pfam" id="PF00494">
    <property type="entry name" value="SQS_PSY"/>
    <property type="match status" value="1"/>
</dbReference>
<dbReference type="SUPFAM" id="SSF48576">
    <property type="entry name" value="Terpenoid synthases"/>
    <property type="match status" value="1"/>
</dbReference>
<sequence length="399" mass="45357">MKSPLCILSTNREDTICGFLRRFGFPEVEAVVCRKGLEGKASGLKALKRRFKDHSHVIYICDEIRDVIACKKANVYSFHVDWGANDAKVVRLFPTTWLGSRTEELLPWIETVLGVLPPNRIKDPIRRAAPFGALPSFPGLLKKLRDSTLFLPLLLFPPGPRGKLLVLYLLLREIDDSIDSATNDRDATMKANAWLAFIQGAYGRKTGIGFVDRALNIIEKDELRLLEKIIRSQRLQIDAREKTVEKIESWALAQNGPLGELILESLGVRHDWTEQYIEDLAIGFQLVNLCKDVIDDLRANSILIPGIDPESVRSMSGSDILAHPDFRRAFRCVLERAKIRILRARLLPGNEFDKELRGVKVWIEFYLMIIDRLWLDGPGHGRIGFWKRLGKLSKAAIER</sequence>
<protein>
    <submittedName>
        <fullName evidence="1">Squalene/phytoene synthase</fullName>
    </submittedName>
</protein>
<dbReference type="AlphaFoldDB" id="A0A450ZDL7"/>
<reference evidence="1" key="1">
    <citation type="submission" date="2019-02" db="EMBL/GenBank/DDBJ databases">
        <authorList>
            <person name="Gruber-Vodicka R. H."/>
            <person name="Seah K. B. B."/>
        </authorList>
    </citation>
    <scope>NUCLEOTIDE SEQUENCE</scope>
    <source>
        <strain evidence="1">BECK_BZ123</strain>
    </source>
</reference>
<dbReference type="InterPro" id="IPR041492">
    <property type="entry name" value="HAD_2"/>
</dbReference>
<dbReference type="InterPro" id="IPR008949">
    <property type="entry name" value="Isoprenoid_synthase_dom_sf"/>
</dbReference>
<gene>
    <name evidence="1" type="ORF">BECKTC1821D_GA0114238_11442</name>
</gene>
<dbReference type="InterPro" id="IPR023214">
    <property type="entry name" value="HAD_sf"/>
</dbReference>
<dbReference type="InterPro" id="IPR002060">
    <property type="entry name" value="Squ/phyt_synthse"/>
</dbReference>
<dbReference type="Pfam" id="PF13419">
    <property type="entry name" value="HAD_2"/>
    <property type="match status" value="1"/>
</dbReference>
<proteinExistence type="predicted"/>
<dbReference type="Gene3D" id="3.40.50.1000">
    <property type="entry name" value="HAD superfamily/HAD-like"/>
    <property type="match status" value="1"/>
</dbReference>
<dbReference type="Gene3D" id="1.10.600.10">
    <property type="entry name" value="Farnesyl Diphosphate Synthase"/>
    <property type="match status" value="1"/>
</dbReference>
<accession>A0A450ZDL7</accession>
<dbReference type="SUPFAM" id="SSF56784">
    <property type="entry name" value="HAD-like"/>
    <property type="match status" value="1"/>
</dbReference>
<dbReference type="EMBL" id="CAADFS010000144">
    <property type="protein sequence ID" value="VFK51874.1"/>
    <property type="molecule type" value="Genomic_DNA"/>
</dbReference>
<evidence type="ECO:0000313" key="1">
    <source>
        <dbReference type="EMBL" id="VFK51874.1"/>
    </source>
</evidence>